<dbReference type="AlphaFoldDB" id="A0AAV6TU97"/>
<proteinExistence type="predicted"/>
<accession>A0AAV6TU97</accession>
<dbReference type="EMBL" id="JAFNEN010000996">
    <property type="protein sequence ID" value="KAG8175480.1"/>
    <property type="molecule type" value="Genomic_DNA"/>
</dbReference>
<comment type="caution">
    <text evidence="1">The sequence shown here is derived from an EMBL/GenBank/DDBJ whole genome shotgun (WGS) entry which is preliminary data.</text>
</comment>
<dbReference type="Proteomes" id="UP000827092">
    <property type="component" value="Unassembled WGS sequence"/>
</dbReference>
<reference evidence="1 2" key="1">
    <citation type="journal article" date="2022" name="Nat. Ecol. Evol.">
        <title>A masculinizing supergene underlies an exaggerated male reproductive morph in a spider.</title>
        <authorList>
            <person name="Hendrickx F."/>
            <person name="De Corte Z."/>
            <person name="Sonet G."/>
            <person name="Van Belleghem S.M."/>
            <person name="Kostlbacher S."/>
            <person name="Vangestel C."/>
        </authorList>
    </citation>
    <scope>NUCLEOTIDE SEQUENCE [LARGE SCALE GENOMIC DNA]</scope>
    <source>
        <strain evidence="1">W744_W776</strain>
    </source>
</reference>
<gene>
    <name evidence="1" type="ORF">JTE90_004172</name>
</gene>
<organism evidence="1 2">
    <name type="scientific">Oedothorax gibbosus</name>
    <dbReference type="NCBI Taxonomy" id="931172"/>
    <lineage>
        <taxon>Eukaryota</taxon>
        <taxon>Metazoa</taxon>
        <taxon>Ecdysozoa</taxon>
        <taxon>Arthropoda</taxon>
        <taxon>Chelicerata</taxon>
        <taxon>Arachnida</taxon>
        <taxon>Araneae</taxon>
        <taxon>Araneomorphae</taxon>
        <taxon>Entelegynae</taxon>
        <taxon>Araneoidea</taxon>
        <taxon>Linyphiidae</taxon>
        <taxon>Erigoninae</taxon>
        <taxon>Oedothorax</taxon>
    </lineage>
</organism>
<sequence length="186" mass="20926">MEISIGRKGNENQSTFDKNSSTLSLAATLQGRMWVPSSFQERAIKAEILILMHAIKCNYPFSKLGELVEICTEGFEDSTIAKNVYLSETKARYVTKFGLAPYFRKKVFQDIEDDAETGRPEGRRLLPLVTVADLLAMEVGFIVAPAFLRRGTLLPIVCSIVSHCPSVFIHVRRDNPFSKAIKWKLN</sequence>
<name>A0AAV6TU97_9ARAC</name>
<protein>
    <submittedName>
        <fullName evidence="1">Uncharacterized protein</fullName>
    </submittedName>
</protein>
<evidence type="ECO:0000313" key="1">
    <source>
        <dbReference type="EMBL" id="KAG8175480.1"/>
    </source>
</evidence>
<keyword evidence="2" id="KW-1185">Reference proteome</keyword>
<evidence type="ECO:0000313" key="2">
    <source>
        <dbReference type="Proteomes" id="UP000827092"/>
    </source>
</evidence>